<evidence type="ECO:0000313" key="2">
    <source>
        <dbReference type="EMBL" id="MTI25745.1"/>
    </source>
</evidence>
<evidence type="ECO:0000313" key="3">
    <source>
        <dbReference type="Proteomes" id="UP000798808"/>
    </source>
</evidence>
<protein>
    <recommendedName>
        <fullName evidence="4">DUF5060 domain-containing protein</fullName>
    </recommendedName>
</protein>
<name>A0ABW9RRR8_9BACT</name>
<feature type="region of interest" description="Disordered" evidence="1">
    <location>
        <begin position="88"/>
        <end position="107"/>
    </location>
</feature>
<accession>A0ABW9RRR8</accession>
<organism evidence="2 3">
    <name type="scientific">Fulvivirga kasyanovii</name>
    <dbReference type="NCBI Taxonomy" id="396812"/>
    <lineage>
        <taxon>Bacteria</taxon>
        <taxon>Pseudomonadati</taxon>
        <taxon>Bacteroidota</taxon>
        <taxon>Cytophagia</taxon>
        <taxon>Cytophagales</taxon>
        <taxon>Fulvivirgaceae</taxon>
        <taxon>Fulvivirga</taxon>
    </lineage>
</organism>
<comment type="caution">
    <text evidence="2">The sequence shown here is derived from an EMBL/GenBank/DDBJ whole genome shotgun (WGS) entry which is preliminary data.</text>
</comment>
<dbReference type="EMBL" id="SMLW01000537">
    <property type="protein sequence ID" value="MTI25745.1"/>
    <property type="molecule type" value="Genomic_DNA"/>
</dbReference>
<dbReference type="Proteomes" id="UP000798808">
    <property type="component" value="Unassembled WGS sequence"/>
</dbReference>
<evidence type="ECO:0008006" key="4">
    <source>
        <dbReference type="Google" id="ProtNLM"/>
    </source>
</evidence>
<proteinExistence type="predicted"/>
<feature type="compositionally biased region" description="Polar residues" evidence="1">
    <location>
        <begin position="88"/>
        <end position="100"/>
    </location>
</feature>
<dbReference type="RefSeq" id="WP_155172124.1">
    <property type="nucleotide sequence ID" value="NZ_BAAAFL010000012.1"/>
</dbReference>
<reference evidence="2 3" key="1">
    <citation type="submission" date="2019-02" db="EMBL/GenBank/DDBJ databases">
        <authorList>
            <person name="Goldberg S.R."/>
            <person name="Haltli B.A."/>
            <person name="Correa H."/>
            <person name="Russell K.G."/>
        </authorList>
    </citation>
    <scope>NUCLEOTIDE SEQUENCE [LARGE SCALE GENOMIC DNA]</scope>
    <source>
        <strain evidence="2 3">JCM 16186</strain>
    </source>
</reference>
<keyword evidence="3" id="KW-1185">Reference proteome</keyword>
<evidence type="ECO:0000256" key="1">
    <source>
        <dbReference type="SAM" id="MobiDB-lite"/>
    </source>
</evidence>
<gene>
    <name evidence="2" type="ORF">E1163_12385</name>
</gene>
<sequence length="107" mass="12252">MKTVKFNFKLTSKGSLANVFFYPEQEDVSILLKADSKGKEWKNESFELLVEDPFEYTLHVYGVSGTEWEAELKIIGDSEVNFLKWSGTTGDTRRNISVRTKPTKNLP</sequence>